<comment type="caution">
    <text evidence="3">The sequence shown here is derived from an EMBL/GenBank/DDBJ whole genome shotgun (WGS) entry which is preliminary data.</text>
</comment>
<feature type="region of interest" description="Disordered" evidence="1">
    <location>
        <begin position="252"/>
        <end position="335"/>
    </location>
</feature>
<feature type="compositionally biased region" description="Pro residues" evidence="1">
    <location>
        <begin position="681"/>
        <end position="694"/>
    </location>
</feature>
<gene>
    <name evidence="3" type="ORF">D9756_000244</name>
</gene>
<name>A0A8H5GED9_9AGAR</name>
<feature type="transmembrane region" description="Helical" evidence="2">
    <location>
        <begin position="420"/>
        <end position="440"/>
    </location>
</feature>
<organism evidence="3 4">
    <name type="scientific">Leucocoprinus leucothites</name>
    <dbReference type="NCBI Taxonomy" id="201217"/>
    <lineage>
        <taxon>Eukaryota</taxon>
        <taxon>Fungi</taxon>
        <taxon>Dikarya</taxon>
        <taxon>Basidiomycota</taxon>
        <taxon>Agaricomycotina</taxon>
        <taxon>Agaricomycetes</taxon>
        <taxon>Agaricomycetidae</taxon>
        <taxon>Agaricales</taxon>
        <taxon>Agaricineae</taxon>
        <taxon>Agaricaceae</taxon>
        <taxon>Leucocoprinus</taxon>
    </lineage>
</organism>
<feature type="region of interest" description="Disordered" evidence="1">
    <location>
        <begin position="581"/>
        <end position="602"/>
    </location>
</feature>
<feature type="compositionally biased region" description="Basic and acidic residues" evidence="1">
    <location>
        <begin position="591"/>
        <end position="600"/>
    </location>
</feature>
<feature type="transmembrane region" description="Helical" evidence="2">
    <location>
        <begin position="446"/>
        <end position="469"/>
    </location>
</feature>
<feature type="region of interest" description="Disordered" evidence="1">
    <location>
        <begin position="655"/>
        <end position="697"/>
    </location>
</feature>
<evidence type="ECO:0000256" key="2">
    <source>
        <dbReference type="SAM" id="Phobius"/>
    </source>
</evidence>
<feature type="transmembrane region" description="Helical" evidence="2">
    <location>
        <begin position="167"/>
        <end position="192"/>
    </location>
</feature>
<dbReference type="OrthoDB" id="2529242at2759"/>
<reference evidence="3 4" key="1">
    <citation type="journal article" date="2020" name="ISME J.">
        <title>Uncovering the hidden diversity of litter-decomposition mechanisms in mushroom-forming fungi.</title>
        <authorList>
            <person name="Floudas D."/>
            <person name="Bentzer J."/>
            <person name="Ahren D."/>
            <person name="Johansson T."/>
            <person name="Persson P."/>
            <person name="Tunlid A."/>
        </authorList>
    </citation>
    <scope>NUCLEOTIDE SEQUENCE [LARGE SCALE GENOMIC DNA]</scope>
    <source>
        <strain evidence="3 4">CBS 146.42</strain>
    </source>
</reference>
<dbReference type="AlphaFoldDB" id="A0A8H5GED9"/>
<keyword evidence="2" id="KW-0472">Membrane</keyword>
<feature type="region of interest" description="Disordered" evidence="1">
    <location>
        <begin position="746"/>
        <end position="803"/>
    </location>
</feature>
<feature type="transmembrane region" description="Helical" evidence="2">
    <location>
        <begin position="134"/>
        <end position="155"/>
    </location>
</feature>
<feature type="region of interest" description="Disordered" evidence="1">
    <location>
        <begin position="1058"/>
        <end position="1093"/>
    </location>
</feature>
<accession>A0A8H5GED9</accession>
<keyword evidence="2" id="KW-0812">Transmembrane</keyword>
<feature type="compositionally biased region" description="Low complexity" evidence="1">
    <location>
        <begin position="775"/>
        <end position="784"/>
    </location>
</feature>
<feature type="compositionally biased region" description="Polar residues" evidence="1">
    <location>
        <begin position="326"/>
        <end position="335"/>
    </location>
</feature>
<feature type="transmembrane region" description="Helical" evidence="2">
    <location>
        <begin position="6"/>
        <end position="27"/>
    </location>
</feature>
<feature type="compositionally biased region" description="Polar residues" evidence="1">
    <location>
        <begin position="255"/>
        <end position="268"/>
    </location>
</feature>
<feature type="region of interest" description="Disordered" evidence="1">
    <location>
        <begin position="931"/>
        <end position="962"/>
    </location>
</feature>
<evidence type="ECO:0000313" key="4">
    <source>
        <dbReference type="Proteomes" id="UP000559027"/>
    </source>
</evidence>
<evidence type="ECO:0000256" key="1">
    <source>
        <dbReference type="SAM" id="MobiDB-lite"/>
    </source>
</evidence>
<dbReference type="Proteomes" id="UP000559027">
    <property type="component" value="Unassembled WGS sequence"/>
</dbReference>
<dbReference type="EMBL" id="JAACJO010000001">
    <property type="protein sequence ID" value="KAF5363387.1"/>
    <property type="molecule type" value="Genomic_DNA"/>
</dbReference>
<feature type="compositionally biased region" description="Basic and acidic residues" evidence="1">
    <location>
        <begin position="314"/>
        <end position="325"/>
    </location>
</feature>
<feature type="compositionally biased region" description="Low complexity" evidence="1">
    <location>
        <begin position="661"/>
        <end position="676"/>
    </location>
</feature>
<keyword evidence="4" id="KW-1185">Reference proteome</keyword>
<feature type="transmembrane region" description="Helical" evidence="2">
    <location>
        <begin position="60"/>
        <end position="78"/>
    </location>
</feature>
<sequence length="1141" mass="123494">MIPIIPALALAFISFFASAFVILRIIIPILPPHPLSKRVAPAEFGLPNYRKLSPADKAHVWLASLDMVALAVFIWQTVNEATGGASGFASASDPASSVRLWTILTIRQTILLAAVGLTLLHVRLGRPVSFGKKHWVLWAPSLVFVVTSTVFSGVLSGAGVNSLFYGLVAYTSTVTVVTLITFSCLIGTLFIIKRNLNAINEEMDPWPPVRETAEKPRPSFATEDIDALREGGSWISSNSSTSSRRGSISTWSFSTHHSANPPVNSHGRSQAGGHHSVPAKSNYWFGATSREEVPPVPPLPSPYNQASSALADPDPFRRDTPRPRLESQSSWLTSTNGSHSMMSAWSFPITHNEPSIYAPSIRDCDSPSALEPRPNTPALSSAQVLGGYGFSPNQVERGVSSSSDARGTTLDISLIQNVGWFLFILVPYTFSLPYLVMISQNIPCPLVVSIFFTLSVTLSSPILALNILFKCSFPIPTGLFEASTQLSPELGLPVPKSLAPPEGSYEPKHSMTTSVTVVEGRRSGDVWIAKGDAVDGKSKIGRAIEVLNPCPKLSVIPPQEYEDEPLTPPLPMHDEFTPSLSVISTPGSTEVTRKKTESKASSHFSGADESLAIASRIMIAQRHYSALAQTVILPSTSPEKEEVKATGATTKRISGHLRSRSVTSISEPSTPTTTESFRISPTPPPPFPLPPTPPSVRQARLALTHKKSFSSGFNFQVDDITEIDALTAGVLPLLVPGLKIGNGVKVTDEHSTPGSYSKRKGTKSKKMNEFGLDFSSPQVSSTPVRRPRSSKKPGHRKNHFSLPSLGLGKGGIHSITLWSVDTRGAIDNKATQYKYSSVPSNVEVGWRNTVFGAESIPNTNPRLHIQQPSEDFDGADFLNPYAEANLSHATSNRTLRVDVPSEVDFARLSLVGSAASTVTLFDDIEADFATGPVAESTPHNSITQKKTRRQPPPPLPLSKHTMAHKRSSIVYIKSEESIDDVADVTPPDAESTTISTMTSLAQRAVKPSKLQRTISNAYSSFTGAKSDSNKPSLRPLTLLKNRDINNAAGSVVLSETRPLSLAKKQKPRRTAQETYQDENLDPNISLRSRGSSKKLKPLKLARSETTKMRGILRQTEALPQVIVRPPSGAEQSGFAFKLRDD</sequence>
<feature type="compositionally biased region" description="Polar residues" evidence="1">
    <location>
        <begin position="581"/>
        <end position="590"/>
    </location>
</feature>
<protein>
    <submittedName>
        <fullName evidence="3">Uncharacterized protein</fullName>
    </submittedName>
</protein>
<keyword evidence="2" id="KW-1133">Transmembrane helix</keyword>
<proteinExistence type="predicted"/>
<feature type="transmembrane region" description="Helical" evidence="2">
    <location>
        <begin position="98"/>
        <end position="122"/>
    </location>
</feature>
<feature type="compositionally biased region" description="Basic residues" evidence="1">
    <location>
        <begin position="785"/>
        <end position="799"/>
    </location>
</feature>
<evidence type="ECO:0000313" key="3">
    <source>
        <dbReference type="EMBL" id="KAF5363387.1"/>
    </source>
</evidence>